<proteinExistence type="predicted"/>
<evidence type="ECO:0000256" key="1">
    <source>
        <dbReference type="SAM" id="MobiDB-lite"/>
    </source>
</evidence>
<organism evidence="2 3">
    <name type="scientific">Orbilia ellipsospora</name>
    <dbReference type="NCBI Taxonomy" id="2528407"/>
    <lineage>
        <taxon>Eukaryota</taxon>
        <taxon>Fungi</taxon>
        <taxon>Dikarya</taxon>
        <taxon>Ascomycota</taxon>
        <taxon>Pezizomycotina</taxon>
        <taxon>Orbiliomycetes</taxon>
        <taxon>Orbiliales</taxon>
        <taxon>Orbiliaceae</taxon>
        <taxon>Orbilia</taxon>
    </lineage>
</organism>
<protein>
    <submittedName>
        <fullName evidence="2">Uncharacterized protein</fullName>
    </submittedName>
</protein>
<comment type="caution">
    <text evidence="2">The sequence shown here is derived from an EMBL/GenBank/DDBJ whole genome shotgun (WGS) entry which is preliminary data.</text>
</comment>
<dbReference type="AlphaFoldDB" id="A0AAV9WT21"/>
<accession>A0AAV9WT21</accession>
<gene>
    <name evidence="2" type="ORF">TWF694_005371</name>
</gene>
<dbReference type="EMBL" id="JAVHJO010000017">
    <property type="protein sequence ID" value="KAK6525225.1"/>
    <property type="molecule type" value="Genomic_DNA"/>
</dbReference>
<keyword evidence="3" id="KW-1185">Reference proteome</keyword>
<evidence type="ECO:0000313" key="2">
    <source>
        <dbReference type="EMBL" id="KAK6525225.1"/>
    </source>
</evidence>
<feature type="compositionally biased region" description="Basic and acidic residues" evidence="1">
    <location>
        <begin position="64"/>
        <end position="76"/>
    </location>
</feature>
<dbReference type="Proteomes" id="UP001365542">
    <property type="component" value="Unassembled WGS sequence"/>
</dbReference>
<evidence type="ECO:0000313" key="3">
    <source>
        <dbReference type="Proteomes" id="UP001365542"/>
    </source>
</evidence>
<name>A0AAV9WT21_9PEZI</name>
<reference evidence="2 3" key="1">
    <citation type="submission" date="2019-10" db="EMBL/GenBank/DDBJ databases">
        <authorList>
            <person name="Palmer J.M."/>
        </authorList>
    </citation>
    <scope>NUCLEOTIDE SEQUENCE [LARGE SCALE GENOMIC DNA]</scope>
    <source>
        <strain evidence="2 3">TWF694</strain>
    </source>
</reference>
<sequence>MHKDPGIPKSYLPVWSHFQLVNNTILKYKSDHKLKETMKRKTINEARENLIEPDNEDNAQANGNERDAKKQRERAIKSTAVNLLV</sequence>
<feature type="region of interest" description="Disordered" evidence="1">
    <location>
        <begin position="46"/>
        <end position="85"/>
    </location>
</feature>